<comment type="caution">
    <text evidence="1">The sequence shown here is derived from an EMBL/GenBank/DDBJ whole genome shotgun (WGS) entry which is preliminary data.</text>
</comment>
<proteinExistence type="predicted"/>
<accession>X1LN24</accession>
<dbReference type="InterPro" id="IPR027417">
    <property type="entry name" value="P-loop_NTPase"/>
</dbReference>
<evidence type="ECO:0008006" key="2">
    <source>
        <dbReference type="Google" id="ProtNLM"/>
    </source>
</evidence>
<dbReference type="Gene3D" id="3.40.50.300">
    <property type="entry name" value="P-loop containing nucleotide triphosphate hydrolases"/>
    <property type="match status" value="1"/>
</dbReference>
<dbReference type="AlphaFoldDB" id="X1LN24"/>
<protein>
    <recommendedName>
        <fullName evidence="2">Helicase C-terminal domain-containing protein</fullName>
    </recommendedName>
</protein>
<reference evidence="1" key="1">
    <citation type="journal article" date="2014" name="Front. Microbiol.">
        <title>High frequency of phylogenetically diverse reductive dehalogenase-homologous genes in deep subseafloor sedimentary metagenomes.</title>
        <authorList>
            <person name="Kawai M."/>
            <person name="Futagami T."/>
            <person name="Toyoda A."/>
            <person name="Takaki Y."/>
            <person name="Nishi S."/>
            <person name="Hori S."/>
            <person name="Arai W."/>
            <person name="Tsubouchi T."/>
            <person name="Morono Y."/>
            <person name="Uchiyama I."/>
            <person name="Ito T."/>
            <person name="Fujiyama A."/>
            <person name="Inagaki F."/>
            <person name="Takami H."/>
        </authorList>
    </citation>
    <scope>NUCLEOTIDE SEQUENCE</scope>
    <source>
        <strain evidence="1">Expedition CK06-06</strain>
    </source>
</reference>
<organism evidence="1">
    <name type="scientific">marine sediment metagenome</name>
    <dbReference type="NCBI Taxonomy" id="412755"/>
    <lineage>
        <taxon>unclassified sequences</taxon>
        <taxon>metagenomes</taxon>
        <taxon>ecological metagenomes</taxon>
    </lineage>
</organism>
<dbReference type="EMBL" id="BARV01014581">
    <property type="protein sequence ID" value="GAI20777.1"/>
    <property type="molecule type" value="Genomic_DNA"/>
</dbReference>
<sequence length="307" mass="35902">VRNFYTITIRPHFKKGGAYNDVWEKIWGRCKETVPLNSKKNNVSMEWEDHKEWLTHEVEPLISDAVEELPRYNKKEYVLTRDWLKKIIDRINDMRKAETEFIPVPNFDNDVFKPGTNQLKLELRKMEYKPLRISEYFENITRPFKKVLLMGATVTDFDLKEFGVEDVLILNPPPSFPIKHRQIINRPVGSMSYRNRNKTPETVERMAKKIQGIIDNVNTNRKFDWKIPVNSVVHCVSAKLQSEIAGYLPKDKIMVTPNGDAAEKKRVIDEFKKQQGKILVSTACMTGFDFPDDAARLNFIIKFHICL</sequence>
<name>X1LN24_9ZZZZ</name>
<evidence type="ECO:0000313" key="1">
    <source>
        <dbReference type="EMBL" id="GAI20777.1"/>
    </source>
</evidence>
<gene>
    <name evidence="1" type="ORF">S06H3_25336</name>
</gene>
<feature type="non-terminal residue" evidence="1">
    <location>
        <position position="1"/>
    </location>
</feature>